<dbReference type="InterPro" id="IPR001466">
    <property type="entry name" value="Beta-lactam-related"/>
</dbReference>
<dbReference type="RefSeq" id="WP_285762491.1">
    <property type="nucleotide sequence ID" value="NZ_BSYJ01000001.1"/>
</dbReference>
<proteinExistence type="predicted"/>
<dbReference type="PANTHER" id="PTHR43283:SF7">
    <property type="entry name" value="BETA-LACTAMASE-RELATED DOMAIN-CONTAINING PROTEIN"/>
    <property type="match status" value="1"/>
</dbReference>
<dbReference type="Proteomes" id="UP001224392">
    <property type="component" value="Unassembled WGS sequence"/>
</dbReference>
<gene>
    <name evidence="2" type="ORF">MNKW57_02930</name>
</gene>
<dbReference type="InterPro" id="IPR012338">
    <property type="entry name" value="Beta-lactam/transpept-like"/>
</dbReference>
<protein>
    <submittedName>
        <fullName evidence="2">Serine hydrolase</fullName>
    </submittedName>
</protein>
<sequence length="452" mass="48432">MKRLITIPLATLAALALAFALLAPKLLGFSATQLPAAVRVATGMGAKLACSAYFVSGFDKDRILEDLASYSPANRLLDLEYGAQSVTATLFGLGKTSATFRKDLGCSLDIGNTAPLNTVRAPAPIAVDAPWPAGDKLDSIDPALQLRLDAILAKDNGAGLDTRALVVVQDGKLVAESYGPGIDARTPLLGWSMGKSVTAMLYGRMEALEIANSAGTPLFSSWADDARAKIEMDDLLHMASGLQFDETYAPGSDSTRMLFNAHSASDVAMDSPALHTPGQHFSYSSGTTNLIARWVHDQLGGSAQESINFLHRELLQPLGMQHTILETDPSGVFVGSSYIYASGRDWARLGQVMLDKGEMNGQRILSEDWVARAQAPNNSENDPRYGYQFWLNGGGDALRFPELPADAYFMLGNREQALMISPATGTVIVRVGWTATDYPTGENFSQLLPASH</sequence>
<evidence type="ECO:0000313" key="3">
    <source>
        <dbReference type="Proteomes" id="UP001224392"/>
    </source>
</evidence>
<keyword evidence="2" id="KW-0378">Hydrolase</keyword>
<keyword evidence="3" id="KW-1185">Reference proteome</keyword>
<feature type="domain" description="Beta-lactamase-related" evidence="1">
    <location>
        <begin position="164"/>
        <end position="430"/>
    </location>
</feature>
<dbReference type="Gene3D" id="3.40.710.10">
    <property type="entry name" value="DD-peptidase/beta-lactamase superfamily"/>
    <property type="match status" value="1"/>
</dbReference>
<dbReference type="EMBL" id="BSYJ01000001">
    <property type="protein sequence ID" value="GMG85972.1"/>
    <property type="molecule type" value="Genomic_DNA"/>
</dbReference>
<dbReference type="PANTHER" id="PTHR43283">
    <property type="entry name" value="BETA-LACTAMASE-RELATED"/>
    <property type="match status" value="1"/>
</dbReference>
<accession>A0ABQ6LVA0</accession>
<comment type="caution">
    <text evidence="2">The sequence shown here is derived from an EMBL/GenBank/DDBJ whole genome shotgun (WGS) entry which is preliminary data.</text>
</comment>
<organism evidence="2 3">
    <name type="scientific">Biformimicrobium ophioploci</name>
    <dbReference type="NCBI Taxonomy" id="3036711"/>
    <lineage>
        <taxon>Bacteria</taxon>
        <taxon>Pseudomonadati</taxon>
        <taxon>Pseudomonadota</taxon>
        <taxon>Gammaproteobacteria</taxon>
        <taxon>Cellvibrionales</taxon>
        <taxon>Microbulbiferaceae</taxon>
        <taxon>Biformimicrobium</taxon>
    </lineage>
</organism>
<reference evidence="2 3" key="1">
    <citation type="submission" date="2023-04" db="EMBL/GenBank/DDBJ databases">
        <title>Marinobulbifer ophiurae gen. nov., sp. Nov., isolate from tissue of brittle star Ophioplocus japonicus.</title>
        <authorList>
            <person name="Kawano K."/>
            <person name="Sawayama S."/>
            <person name="Nakagawa S."/>
        </authorList>
    </citation>
    <scope>NUCLEOTIDE SEQUENCE [LARGE SCALE GENOMIC DNA]</scope>
    <source>
        <strain evidence="2 3">NKW57</strain>
    </source>
</reference>
<evidence type="ECO:0000259" key="1">
    <source>
        <dbReference type="Pfam" id="PF00144"/>
    </source>
</evidence>
<dbReference type="Pfam" id="PF00144">
    <property type="entry name" value="Beta-lactamase"/>
    <property type="match status" value="1"/>
</dbReference>
<evidence type="ECO:0000313" key="2">
    <source>
        <dbReference type="EMBL" id="GMG85972.1"/>
    </source>
</evidence>
<dbReference type="GO" id="GO:0016787">
    <property type="term" value="F:hydrolase activity"/>
    <property type="evidence" value="ECO:0007669"/>
    <property type="project" value="UniProtKB-KW"/>
</dbReference>
<dbReference type="InterPro" id="IPR050789">
    <property type="entry name" value="Diverse_Enzym_Activities"/>
</dbReference>
<name>A0ABQ6LVA0_9GAMM</name>
<dbReference type="SUPFAM" id="SSF56601">
    <property type="entry name" value="beta-lactamase/transpeptidase-like"/>
    <property type="match status" value="1"/>
</dbReference>